<dbReference type="GeneID" id="101860877"/>
<dbReference type="InterPro" id="IPR004301">
    <property type="entry name" value="Nucleoplasmin"/>
</dbReference>
<evidence type="ECO:0000259" key="5">
    <source>
        <dbReference type="Pfam" id="PF03066"/>
    </source>
</evidence>
<dbReference type="SUPFAM" id="SSF69203">
    <property type="entry name" value="Nucleoplasmin-like core domain"/>
    <property type="match status" value="1"/>
</dbReference>
<feature type="domain" description="Nucleoplasmin core" evidence="5">
    <location>
        <begin position="58"/>
        <end position="167"/>
    </location>
</feature>
<dbReference type="InterPro" id="IPR024057">
    <property type="entry name" value="Nucleoplasmin_core_dom"/>
</dbReference>
<comment type="subcellular location">
    <subcellularLocation>
        <location evidence="1">Nucleus</location>
    </subcellularLocation>
</comment>
<dbReference type="Proteomes" id="UP000694888">
    <property type="component" value="Unplaced"/>
</dbReference>
<dbReference type="RefSeq" id="XP_012935245.1">
    <property type="nucleotide sequence ID" value="XM_013079791.2"/>
</dbReference>
<dbReference type="Gene3D" id="2.60.120.340">
    <property type="entry name" value="Nucleoplasmin core domain"/>
    <property type="match status" value="1"/>
</dbReference>
<evidence type="ECO:0000313" key="6">
    <source>
        <dbReference type="Proteomes" id="UP000694888"/>
    </source>
</evidence>
<dbReference type="Pfam" id="PF03066">
    <property type="entry name" value="Nucleoplasmin"/>
    <property type="match status" value="1"/>
</dbReference>
<reference evidence="7" key="1">
    <citation type="submission" date="2025-08" db="UniProtKB">
        <authorList>
            <consortium name="RefSeq"/>
        </authorList>
    </citation>
    <scope>IDENTIFICATION</scope>
</reference>
<comment type="similarity">
    <text evidence="2">Belongs to the nucleoplasmin family.</text>
</comment>
<feature type="compositionally biased region" description="Basic residues" evidence="4">
    <location>
        <begin position="212"/>
        <end position="231"/>
    </location>
</feature>
<evidence type="ECO:0000256" key="2">
    <source>
        <dbReference type="ARBA" id="ARBA00010744"/>
    </source>
</evidence>
<name>A0ABM0ZVC2_APLCA</name>
<feature type="region of interest" description="Disordered" evidence="4">
    <location>
        <begin position="175"/>
        <end position="303"/>
    </location>
</feature>
<feature type="compositionally biased region" description="Acidic residues" evidence="4">
    <location>
        <begin position="198"/>
        <end position="207"/>
    </location>
</feature>
<gene>
    <name evidence="7" type="primary">LOC101860877</name>
</gene>
<evidence type="ECO:0000313" key="7">
    <source>
        <dbReference type="RefSeq" id="XP_012935245.1"/>
    </source>
</evidence>
<evidence type="ECO:0000256" key="3">
    <source>
        <dbReference type="ARBA" id="ARBA00023242"/>
    </source>
</evidence>
<protein>
    <submittedName>
        <fullName evidence="7">Mitotic apparatus protein p62</fullName>
    </submittedName>
</protein>
<feature type="compositionally biased region" description="Acidic residues" evidence="4">
    <location>
        <begin position="182"/>
        <end position="191"/>
    </location>
</feature>
<organism evidence="6 7">
    <name type="scientific">Aplysia californica</name>
    <name type="common">California sea hare</name>
    <dbReference type="NCBI Taxonomy" id="6500"/>
    <lineage>
        <taxon>Eukaryota</taxon>
        <taxon>Metazoa</taxon>
        <taxon>Spiralia</taxon>
        <taxon>Lophotrochozoa</taxon>
        <taxon>Mollusca</taxon>
        <taxon>Gastropoda</taxon>
        <taxon>Heterobranchia</taxon>
        <taxon>Euthyneura</taxon>
        <taxon>Tectipleura</taxon>
        <taxon>Aplysiida</taxon>
        <taxon>Aplysioidea</taxon>
        <taxon>Aplysiidae</taxon>
        <taxon>Aplysia</taxon>
    </lineage>
</organism>
<proteinExistence type="inferred from homology"/>
<dbReference type="InterPro" id="IPR036824">
    <property type="entry name" value="Nucleoplasmin_core_dom_sf"/>
</dbReference>
<dbReference type="PANTHER" id="PTHR22747:SF18">
    <property type="entry name" value="GEO09167P1-RELATED"/>
    <property type="match status" value="1"/>
</dbReference>
<feature type="compositionally biased region" description="Acidic residues" evidence="4">
    <location>
        <begin position="236"/>
        <end position="264"/>
    </location>
</feature>
<evidence type="ECO:0000256" key="1">
    <source>
        <dbReference type="ARBA" id="ARBA00004123"/>
    </source>
</evidence>
<sequence length="303" mass="33168">MSSTSSPLSLLTSAVKAFVLSISIKKPSTETKMANHSRSSLNRSGMGANSEAVGVEYFWTVELNADNRSHIWTAKDDELEDDDEDFVNHTLFLKLAVLGDGAVPGEPNIVTLESMDASSSVQKGAIVNLTCGNNNMGHMDLALSGKVGGTFNLVSGSGPVHLSGNYLMEYPKLENLDNTQTESDESEELEADDRNGRDEDDEDEQEEVAVVKGRKPPKRKGTPKSNKLKQKAKMDVDDDEDDEEDDDDEDEDDFDDEDEDEDSEEKSSARKPKKPVAVAKETAKKGKAKTPVEQPKRGKKAKK</sequence>
<keyword evidence="3" id="KW-0539">Nucleus</keyword>
<evidence type="ECO:0000256" key="4">
    <source>
        <dbReference type="SAM" id="MobiDB-lite"/>
    </source>
</evidence>
<keyword evidence="6" id="KW-1185">Reference proteome</keyword>
<dbReference type="PANTHER" id="PTHR22747">
    <property type="entry name" value="NUCLEOPLASMIN"/>
    <property type="match status" value="1"/>
</dbReference>
<accession>A0ABM0ZVC2</accession>